<dbReference type="EMBL" id="JACBNQ010000025">
    <property type="protein sequence ID" value="NYB75627.1"/>
    <property type="molecule type" value="Genomic_DNA"/>
</dbReference>
<comment type="similarity">
    <text evidence="2 6">Belongs to the pseudouridine synthase RluA family.</text>
</comment>
<dbReference type="PROSITE" id="PS01129">
    <property type="entry name" value="PSI_RLU"/>
    <property type="match status" value="1"/>
</dbReference>
<comment type="function">
    <text evidence="6">Responsible for synthesis of pseudouridine from uracil.</text>
</comment>
<dbReference type="Pfam" id="PF00849">
    <property type="entry name" value="PseudoU_synth_2"/>
    <property type="match status" value="1"/>
</dbReference>
<proteinExistence type="inferred from homology"/>
<evidence type="ECO:0000259" key="7">
    <source>
        <dbReference type="SMART" id="SM00363"/>
    </source>
</evidence>
<evidence type="ECO:0000256" key="3">
    <source>
        <dbReference type="ARBA" id="ARBA00023235"/>
    </source>
</evidence>
<feature type="active site" evidence="4">
    <location>
        <position position="142"/>
    </location>
</feature>
<feature type="domain" description="RNA-binding S4" evidence="7">
    <location>
        <begin position="13"/>
        <end position="78"/>
    </location>
</feature>
<organism evidence="8 9">
    <name type="scientific">Sedimentibacter hydroxybenzoicus DSM 7310</name>
    <dbReference type="NCBI Taxonomy" id="1123245"/>
    <lineage>
        <taxon>Bacteria</taxon>
        <taxon>Bacillati</taxon>
        <taxon>Bacillota</taxon>
        <taxon>Tissierellia</taxon>
        <taxon>Sedimentibacter</taxon>
    </lineage>
</organism>
<comment type="catalytic activity">
    <reaction evidence="1 6">
        <text>a uridine in RNA = a pseudouridine in RNA</text>
        <dbReference type="Rhea" id="RHEA:48348"/>
        <dbReference type="Rhea" id="RHEA-COMP:12068"/>
        <dbReference type="Rhea" id="RHEA-COMP:12069"/>
        <dbReference type="ChEBI" id="CHEBI:65314"/>
        <dbReference type="ChEBI" id="CHEBI:65315"/>
    </reaction>
</comment>
<keyword evidence="3 6" id="KW-0413">Isomerase</keyword>
<dbReference type="RefSeq" id="WP_179239346.1">
    <property type="nucleotide sequence ID" value="NZ_JACBNQ010000025.1"/>
</dbReference>
<keyword evidence="5" id="KW-0694">RNA-binding</keyword>
<reference evidence="8" key="1">
    <citation type="submission" date="2020-07" db="EMBL/GenBank/DDBJ databases">
        <title>Genomic analysis of a strain of Sedimentibacter Hydroxybenzoicus DSM7310.</title>
        <authorList>
            <person name="Ma S."/>
        </authorList>
    </citation>
    <scope>NUCLEOTIDE SEQUENCE</scope>
    <source>
        <strain evidence="8">DSM 7310</strain>
    </source>
</reference>
<evidence type="ECO:0000313" key="8">
    <source>
        <dbReference type="EMBL" id="NYB75627.1"/>
    </source>
</evidence>
<comment type="caution">
    <text evidence="8">The sequence shown here is derived from an EMBL/GenBank/DDBJ whole genome shotgun (WGS) entry which is preliminary data.</text>
</comment>
<keyword evidence="9" id="KW-1185">Reference proteome</keyword>
<dbReference type="InterPro" id="IPR036986">
    <property type="entry name" value="S4_RNA-bd_sf"/>
</dbReference>
<dbReference type="PROSITE" id="PS50889">
    <property type="entry name" value="S4"/>
    <property type="match status" value="1"/>
</dbReference>
<dbReference type="Gene3D" id="3.30.2350.10">
    <property type="entry name" value="Pseudouridine synthase"/>
    <property type="match status" value="1"/>
</dbReference>
<dbReference type="GO" id="GO:0003723">
    <property type="term" value="F:RNA binding"/>
    <property type="evidence" value="ECO:0007669"/>
    <property type="project" value="UniProtKB-KW"/>
</dbReference>
<dbReference type="PANTHER" id="PTHR21600:SF83">
    <property type="entry name" value="PSEUDOURIDYLATE SYNTHASE RPUSD4, MITOCHONDRIAL"/>
    <property type="match status" value="1"/>
</dbReference>
<dbReference type="SUPFAM" id="SSF55120">
    <property type="entry name" value="Pseudouridine synthase"/>
    <property type="match status" value="1"/>
</dbReference>
<evidence type="ECO:0000256" key="6">
    <source>
        <dbReference type="RuleBase" id="RU362028"/>
    </source>
</evidence>
<evidence type="ECO:0000256" key="4">
    <source>
        <dbReference type="PIRSR" id="PIRSR606225-1"/>
    </source>
</evidence>
<dbReference type="InterPro" id="IPR002942">
    <property type="entry name" value="S4_RNA-bd"/>
</dbReference>
<dbReference type="GO" id="GO:0120159">
    <property type="term" value="F:rRNA pseudouridine synthase activity"/>
    <property type="evidence" value="ECO:0007669"/>
    <property type="project" value="UniProtKB-ARBA"/>
</dbReference>
<protein>
    <recommendedName>
        <fullName evidence="6">Pseudouridine synthase</fullName>
        <ecNumber evidence="6">5.4.99.-</ecNumber>
    </recommendedName>
</protein>
<gene>
    <name evidence="8" type="ORF">HZF24_15880</name>
</gene>
<dbReference type="Gene3D" id="3.10.290.10">
    <property type="entry name" value="RNA-binding S4 domain"/>
    <property type="match status" value="1"/>
</dbReference>
<dbReference type="PANTHER" id="PTHR21600">
    <property type="entry name" value="MITOCHONDRIAL RNA PSEUDOURIDINE SYNTHASE"/>
    <property type="match status" value="1"/>
</dbReference>
<dbReference type="AlphaFoldDB" id="A0A974BM69"/>
<dbReference type="InterPro" id="IPR020103">
    <property type="entry name" value="PsdUridine_synth_cat_dom_sf"/>
</dbReference>
<dbReference type="InterPro" id="IPR006145">
    <property type="entry name" value="PsdUridine_synth_RsuA/RluA"/>
</dbReference>
<dbReference type="InterPro" id="IPR006225">
    <property type="entry name" value="PsdUridine_synth_RluC/D"/>
</dbReference>
<dbReference type="NCBIfam" id="TIGR00005">
    <property type="entry name" value="rluA_subfam"/>
    <property type="match status" value="1"/>
</dbReference>
<dbReference type="GO" id="GO:0000455">
    <property type="term" value="P:enzyme-directed rRNA pseudouridine synthesis"/>
    <property type="evidence" value="ECO:0007669"/>
    <property type="project" value="UniProtKB-ARBA"/>
</dbReference>
<sequence length="306" mass="35637">MKEIRITNNEEGQRLDRFLKKYLNKANQSFIYKMLRKKNIKLNDLKAEPETILKKNDLVQLYLSDDTIDKFREKKTLKQTDIHFKVVYEDDNILIVNKPVGLSTQPDVTSSRNLIDEIKMYLDAKEQNISFTFKPAVCNRLDKNTSGLVIAAKNYDTLKQTNKAIRERRIRKFYVAKVHGIIKEDLELRDYLIKNDEKNMVKIVKETTANSKKVVTYAQPLKTENNFTWLEIEIETGRAHQIRAHLSSVGHPVAGDKKYGRKDSEKHQVLHAYKLILDGYENDLAYLNKMEIKSEINDRFTIGGGK</sequence>
<evidence type="ECO:0000256" key="1">
    <source>
        <dbReference type="ARBA" id="ARBA00000073"/>
    </source>
</evidence>
<evidence type="ECO:0000256" key="2">
    <source>
        <dbReference type="ARBA" id="ARBA00010876"/>
    </source>
</evidence>
<dbReference type="Proteomes" id="UP000611629">
    <property type="component" value="Unassembled WGS sequence"/>
</dbReference>
<dbReference type="CDD" id="cd02869">
    <property type="entry name" value="PseudoU_synth_RluA_like"/>
    <property type="match status" value="1"/>
</dbReference>
<accession>A0A974BM69</accession>
<dbReference type="InterPro" id="IPR006224">
    <property type="entry name" value="PsdUridine_synth_RluA-like_CS"/>
</dbReference>
<dbReference type="SMART" id="SM00363">
    <property type="entry name" value="S4"/>
    <property type="match status" value="1"/>
</dbReference>
<dbReference type="EC" id="5.4.99.-" evidence="6"/>
<name>A0A974BM69_SEDHY</name>
<evidence type="ECO:0000313" key="9">
    <source>
        <dbReference type="Proteomes" id="UP000611629"/>
    </source>
</evidence>
<dbReference type="InterPro" id="IPR050188">
    <property type="entry name" value="RluA_PseudoU_synthase"/>
</dbReference>
<evidence type="ECO:0000256" key="5">
    <source>
        <dbReference type="PROSITE-ProRule" id="PRU00182"/>
    </source>
</evidence>